<dbReference type="PANTHER" id="PTHR35458">
    <property type="entry name" value="SLR0755 PROTEIN"/>
    <property type="match status" value="1"/>
</dbReference>
<dbReference type="AlphaFoldDB" id="A0A0G1A800"/>
<dbReference type="InterPro" id="IPR047140">
    <property type="entry name" value="LabA"/>
</dbReference>
<dbReference type="Gene3D" id="3.40.50.1010">
    <property type="entry name" value="5'-nuclease"/>
    <property type="match status" value="1"/>
</dbReference>
<dbReference type="PANTHER" id="PTHR35458:SF8">
    <property type="entry name" value="SLR0650 PROTEIN"/>
    <property type="match status" value="1"/>
</dbReference>
<dbReference type="EMBL" id="LCBY01000038">
    <property type="protein sequence ID" value="KKS21443.1"/>
    <property type="molecule type" value="Genomic_DNA"/>
</dbReference>
<evidence type="ECO:0000313" key="3">
    <source>
        <dbReference type="Proteomes" id="UP000034371"/>
    </source>
</evidence>
<dbReference type="Proteomes" id="UP000034371">
    <property type="component" value="Unassembled WGS sequence"/>
</dbReference>
<evidence type="ECO:0000259" key="1">
    <source>
        <dbReference type="Pfam" id="PF01936"/>
    </source>
</evidence>
<accession>A0A0G1A800</accession>
<proteinExistence type="predicted"/>
<name>A0A0G1A800_9BACT</name>
<sequence length="141" mass="16158">MINKKSDITAQYYCIGKIRAKQQDKKARALMAKQQALATRLQKDGFTIQFGYLLKSDNHYHEKGVDVQLAVNIVKDAHENRYNIAYLISSDSDLTPAIIEAQRIGKTICYVGFKHKISYALLKICRKSHLLTRDDLLPFIK</sequence>
<protein>
    <recommendedName>
        <fullName evidence="1">NYN domain-containing protein</fullName>
    </recommendedName>
</protein>
<comment type="caution">
    <text evidence="2">The sequence shown here is derived from an EMBL/GenBank/DDBJ whole genome shotgun (WGS) entry which is preliminary data.</text>
</comment>
<dbReference type="Pfam" id="PF01936">
    <property type="entry name" value="NYN"/>
    <property type="match status" value="1"/>
</dbReference>
<gene>
    <name evidence="2" type="ORF">UU78_C0038G0003</name>
</gene>
<evidence type="ECO:0000313" key="2">
    <source>
        <dbReference type="EMBL" id="KKS21443.1"/>
    </source>
</evidence>
<reference evidence="2 3" key="1">
    <citation type="journal article" date="2015" name="Nature">
        <title>rRNA introns, odd ribosomes, and small enigmatic genomes across a large radiation of phyla.</title>
        <authorList>
            <person name="Brown C.T."/>
            <person name="Hug L.A."/>
            <person name="Thomas B.C."/>
            <person name="Sharon I."/>
            <person name="Castelle C.J."/>
            <person name="Singh A."/>
            <person name="Wilkins M.J."/>
            <person name="Williams K.H."/>
            <person name="Banfield J.F."/>
        </authorList>
    </citation>
    <scope>NUCLEOTIDE SEQUENCE [LARGE SCALE GENOMIC DNA]</scope>
</reference>
<dbReference type="InterPro" id="IPR021139">
    <property type="entry name" value="NYN"/>
</dbReference>
<dbReference type="GO" id="GO:0004540">
    <property type="term" value="F:RNA nuclease activity"/>
    <property type="evidence" value="ECO:0007669"/>
    <property type="project" value="InterPro"/>
</dbReference>
<feature type="domain" description="NYN" evidence="1">
    <location>
        <begin position="9"/>
        <end position="127"/>
    </location>
</feature>
<organism evidence="2 3">
    <name type="scientific">Candidatus Roizmanbacteria bacterium GW2011_GWC2_41_7</name>
    <dbReference type="NCBI Taxonomy" id="1618487"/>
    <lineage>
        <taxon>Bacteria</taxon>
        <taxon>Candidatus Roizmaniibacteriota</taxon>
    </lineage>
</organism>